<proteinExistence type="predicted"/>
<comment type="caution">
    <text evidence="1">The sequence shown here is derived from an EMBL/GenBank/DDBJ whole genome shotgun (WGS) entry which is preliminary data.</text>
</comment>
<dbReference type="SUPFAM" id="SSF51735">
    <property type="entry name" value="NAD(P)-binding Rossmann-fold domains"/>
    <property type="match status" value="1"/>
</dbReference>
<dbReference type="Gene3D" id="3.40.50.720">
    <property type="entry name" value="NAD(P)-binding Rossmann-like Domain"/>
    <property type="match status" value="1"/>
</dbReference>
<organism evidence="1 2">
    <name type="scientific">Stenotrophomonas capsici</name>
    <dbReference type="NCBI Taxonomy" id="3110230"/>
    <lineage>
        <taxon>Bacteria</taxon>
        <taxon>Pseudomonadati</taxon>
        <taxon>Pseudomonadota</taxon>
        <taxon>Gammaproteobacteria</taxon>
        <taxon>Lysobacterales</taxon>
        <taxon>Lysobacteraceae</taxon>
        <taxon>Stenotrophomonas</taxon>
    </lineage>
</organism>
<reference evidence="1 2" key="1">
    <citation type="submission" date="2023-12" db="EMBL/GenBank/DDBJ databases">
        <title>Stenotrophomonas guangdongensis sp. nov., isolated from wilted pepper plants (Capsicum annuum).</title>
        <authorList>
            <person name="Qiu M."/>
            <person name="Li Y."/>
            <person name="Liu Q."/>
            <person name="Zhang X."/>
            <person name="Huang Y."/>
            <person name="Guo R."/>
            <person name="Hu M."/>
            <person name="Zhou J."/>
            <person name="Zhou X."/>
        </authorList>
    </citation>
    <scope>NUCLEOTIDE SEQUENCE [LARGE SCALE GENOMIC DNA]</scope>
    <source>
        <strain evidence="1 2">MH1</strain>
    </source>
</reference>
<evidence type="ECO:0000313" key="2">
    <source>
        <dbReference type="Proteomes" id="UP001301653"/>
    </source>
</evidence>
<keyword evidence="2" id="KW-1185">Reference proteome</keyword>
<dbReference type="Proteomes" id="UP001301653">
    <property type="component" value="Unassembled WGS sequence"/>
</dbReference>
<dbReference type="Pfam" id="PF13561">
    <property type="entry name" value="adh_short_C2"/>
    <property type="match status" value="1"/>
</dbReference>
<dbReference type="InterPro" id="IPR036291">
    <property type="entry name" value="NAD(P)-bd_dom_sf"/>
</dbReference>
<sequence length="71" mass="7714">MYSACYPARTSNQRSATPMKISGQRALITGIPLREVTTPEQFANAARFFASPWARAVTGQNLVVDGGLVRD</sequence>
<name>A0ABU5V0A3_9GAMM</name>
<accession>A0ABU5V0A3</accession>
<protein>
    <submittedName>
        <fullName evidence="1">SDR family oxidoreductase</fullName>
    </submittedName>
</protein>
<dbReference type="InterPro" id="IPR002347">
    <property type="entry name" value="SDR_fam"/>
</dbReference>
<gene>
    <name evidence="1" type="ORF">VA603_04360</name>
</gene>
<evidence type="ECO:0000313" key="1">
    <source>
        <dbReference type="EMBL" id="MEA5666768.1"/>
    </source>
</evidence>
<dbReference type="EMBL" id="JAYFUH010000061">
    <property type="protein sequence ID" value="MEA5666768.1"/>
    <property type="molecule type" value="Genomic_DNA"/>
</dbReference>